<evidence type="ECO:0000259" key="7">
    <source>
        <dbReference type="Pfam" id="PF04130"/>
    </source>
</evidence>
<dbReference type="PANTHER" id="PTHR19302">
    <property type="entry name" value="GAMMA TUBULIN COMPLEX PROTEIN"/>
    <property type="match status" value="1"/>
</dbReference>
<feature type="domain" description="Gamma tubulin complex component C-terminal" evidence="7">
    <location>
        <begin position="645"/>
        <end position="1150"/>
    </location>
</feature>
<dbReference type="Gene3D" id="1.20.120.1900">
    <property type="entry name" value="Gamma-tubulin complex, C-terminal domain"/>
    <property type="match status" value="1"/>
</dbReference>
<comment type="subcellular location">
    <subcellularLocation>
        <location evidence="1">Cytoplasm</location>
        <location evidence="1">Cytoskeleton</location>
    </subcellularLocation>
</comment>
<evidence type="ECO:0000259" key="8">
    <source>
        <dbReference type="Pfam" id="PF17681"/>
    </source>
</evidence>
<evidence type="ECO:0000313" key="10">
    <source>
        <dbReference type="Proteomes" id="UP001388673"/>
    </source>
</evidence>
<dbReference type="GO" id="GO:0051011">
    <property type="term" value="F:microtubule minus-end binding"/>
    <property type="evidence" value="ECO:0007669"/>
    <property type="project" value="TreeGrafter"/>
</dbReference>
<evidence type="ECO:0000256" key="6">
    <source>
        <dbReference type="SAM" id="MobiDB-lite"/>
    </source>
</evidence>
<name>A0AAW0Z2J7_9TREE</name>
<dbReference type="EMBL" id="JBCAWK010000003">
    <property type="protein sequence ID" value="KAK8864332.1"/>
    <property type="molecule type" value="Genomic_DNA"/>
</dbReference>
<dbReference type="Pfam" id="PF17681">
    <property type="entry name" value="GCP_N_terminal"/>
    <property type="match status" value="1"/>
</dbReference>
<evidence type="ECO:0000256" key="5">
    <source>
        <dbReference type="ARBA" id="ARBA00023212"/>
    </source>
</evidence>
<evidence type="ECO:0008006" key="11">
    <source>
        <dbReference type="Google" id="ProtNLM"/>
    </source>
</evidence>
<keyword evidence="10" id="KW-1185">Reference proteome</keyword>
<feature type="region of interest" description="Disordered" evidence="6">
    <location>
        <begin position="944"/>
        <end position="970"/>
    </location>
</feature>
<comment type="similarity">
    <text evidence="2">Belongs to the TUBGCP family.</text>
</comment>
<feature type="domain" description="Gamma tubulin complex component protein N-terminal" evidence="8">
    <location>
        <begin position="228"/>
        <end position="460"/>
    </location>
</feature>
<evidence type="ECO:0000256" key="1">
    <source>
        <dbReference type="ARBA" id="ARBA00004245"/>
    </source>
</evidence>
<dbReference type="GO" id="GO:0005816">
    <property type="term" value="C:spindle pole body"/>
    <property type="evidence" value="ECO:0007669"/>
    <property type="project" value="UniProtKB-ARBA"/>
</dbReference>
<dbReference type="GO" id="GO:0005874">
    <property type="term" value="C:microtubule"/>
    <property type="evidence" value="ECO:0007669"/>
    <property type="project" value="UniProtKB-KW"/>
</dbReference>
<comment type="caution">
    <text evidence="9">The sequence shown here is derived from an EMBL/GenBank/DDBJ whole genome shotgun (WGS) entry which is preliminary data.</text>
</comment>
<dbReference type="Pfam" id="PF04130">
    <property type="entry name" value="GCP_C_terminal"/>
    <property type="match status" value="1"/>
</dbReference>
<dbReference type="KEGG" id="kne:92178838"/>
<keyword evidence="3" id="KW-0963">Cytoplasm</keyword>
<evidence type="ECO:0000256" key="3">
    <source>
        <dbReference type="ARBA" id="ARBA00022490"/>
    </source>
</evidence>
<evidence type="ECO:0000256" key="2">
    <source>
        <dbReference type="ARBA" id="ARBA00010337"/>
    </source>
</evidence>
<evidence type="ECO:0000256" key="4">
    <source>
        <dbReference type="ARBA" id="ARBA00022701"/>
    </source>
</evidence>
<dbReference type="PANTHER" id="PTHR19302:SF70">
    <property type="entry name" value="GAMMA-TUBULIN COMPLEX COMPONENT 6"/>
    <property type="match status" value="1"/>
</dbReference>
<dbReference type="GeneID" id="92178838"/>
<dbReference type="GO" id="GO:0000930">
    <property type="term" value="C:gamma-tubulin complex"/>
    <property type="evidence" value="ECO:0007669"/>
    <property type="project" value="TreeGrafter"/>
</dbReference>
<dbReference type="GO" id="GO:0000278">
    <property type="term" value="P:mitotic cell cycle"/>
    <property type="evidence" value="ECO:0007669"/>
    <property type="project" value="TreeGrafter"/>
</dbReference>
<dbReference type="Proteomes" id="UP001388673">
    <property type="component" value="Unassembled WGS sequence"/>
</dbReference>
<dbReference type="GO" id="GO:0000922">
    <property type="term" value="C:spindle pole"/>
    <property type="evidence" value="ECO:0007669"/>
    <property type="project" value="InterPro"/>
</dbReference>
<keyword evidence="4" id="KW-0493">Microtubule</keyword>
<dbReference type="GO" id="GO:0051225">
    <property type="term" value="P:spindle assembly"/>
    <property type="evidence" value="ECO:0007669"/>
    <property type="project" value="TreeGrafter"/>
</dbReference>
<dbReference type="RefSeq" id="XP_066804628.1">
    <property type="nucleotide sequence ID" value="XM_066944705.1"/>
</dbReference>
<dbReference type="GO" id="GO:0043015">
    <property type="term" value="F:gamma-tubulin binding"/>
    <property type="evidence" value="ECO:0007669"/>
    <property type="project" value="InterPro"/>
</dbReference>
<organism evidence="9 10">
    <name type="scientific">Kwoniella newhampshirensis</name>
    <dbReference type="NCBI Taxonomy" id="1651941"/>
    <lineage>
        <taxon>Eukaryota</taxon>
        <taxon>Fungi</taxon>
        <taxon>Dikarya</taxon>
        <taxon>Basidiomycota</taxon>
        <taxon>Agaricomycotina</taxon>
        <taxon>Tremellomycetes</taxon>
        <taxon>Tremellales</taxon>
        <taxon>Cryptococcaceae</taxon>
        <taxon>Kwoniella</taxon>
    </lineage>
</organism>
<dbReference type="AlphaFoldDB" id="A0AAW0Z2J7"/>
<dbReference type="InterPro" id="IPR042241">
    <property type="entry name" value="GCP_C_sf"/>
</dbReference>
<dbReference type="InterPro" id="IPR007259">
    <property type="entry name" value="GCP"/>
</dbReference>
<feature type="region of interest" description="Disordered" evidence="6">
    <location>
        <begin position="856"/>
        <end position="886"/>
    </location>
</feature>
<sequence>MTIPNHTPFFRLTPLPFPLGELGEGEQLRKLEDVRPRFVLPILDKHISATERLLGSLRGVSSYDKQDAPPTPSKIGGFQVDFQRPPTDGNTPDHQDLEDDMEGETIWTRAVEEESIAGPSRPQTFKPLRTWDREESNPFEPTPFLSEKSAFTFDAVLTSSEPPIHLPQLRKTSGPTPVQDSKALLDLMIRATLGTVTTDNLQWDNQKARFAWSQEGGRPLGIERITAASTVKRFLSIGTAIRRLEIIVDTQSVLPLTPTHHALLHALSTYLTFIKQRLTTAIDDSKSEVKAGWNKWMSVTEDVRQLAETLCDVVGWSLDASTPQVLPTRASSLLTQLYSHLLASLSTCSPSQQRSAIPLALAYLLSRASTPFLCLIHQWVGLVPSTPQYEDQDPTSQPWADLGITRKTLPDDRWEYSFSSRKMPAFIPKETRRTLFEAGRSLRLLRDASGGMHPLCSGDWGVESRWIWGAGATNSRTEMNSHVRRVRKEVEYWRRSVTDRTRPLSGSTSFGRLRSTTKRERKRIPMDLIQPTFSSNGEILSHAQDEQTAQQSEVDFLWALFDQAPGSHMEPGPKNNNHQLWTPTPLDELHAFIALHSNPSYSLLPHDSPTLQIFVSNYVLAPLLTHSNLVSTSLVSLYLDDLRFLDHLDILRSFWLGGDVGFVERVSGALFGKDGAGAGEALGLGRRARTRARLGLGGGEGAQTPAGDAGEWGIGLGIGLSERSRWPPGGAELAYALRTTLLDDEESSEREREKGKGPVWENVEDKVSFAIRELPQDEESGRRARWMNPQAIEALDFLYLAYSPPSTISILLPASLMEKYQSVHNFLLRLCRVSVVLRSMYFDMIHQSESFDTPVKTGIDSGFNRPPSRSHSTGRSRARPVESRPVRTTVSLFPKDSNIEKKARVLRFRMSHLVDAMMRYMVDSAIGTKWDSMRKRLEKLKKNVPGGEGIIGDSRPASPTPGDGFYEDDIDRLDYNENEDDDIDNDEEDADADEGGMRNIHQLQSIHSLVLYHHLTMDRILKSCLLAPQPGYQVTLKILMTLLGLVLDLGKVLKEVERGVVGWMQGGERVDVIAKEWEEKERVFLHALERLSLRTASSSRTEDRGGNETEQDMQVLLGGNDDEGGDQRDKKISAGQVVGVNDLQELLLRLRFGSGGVQGRRGRWKVDEGKV</sequence>
<evidence type="ECO:0000313" key="9">
    <source>
        <dbReference type="EMBL" id="KAK8864332.1"/>
    </source>
</evidence>
<dbReference type="InterPro" id="IPR040457">
    <property type="entry name" value="GCP_C"/>
</dbReference>
<dbReference type="GO" id="GO:0051321">
    <property type="term" value="P:meiotic cell cycle"/>
    <property type="evidence" value="ECO:0007669"/>
    <property type="project" value="TreeGrafter"/>
</dbReference>
<feature type="region of interest" description="Disordered" evidence="6">
    <location>
        <begin position="61"/>
        <end position="144"/>
    </location>
</feature>
<dbReference type="GO" id="GO:0031122">
    <property type="term" value="P:cytoplasmic microtubule organization"/>
    <property type="evidence" value="ECO:0007669"/>
    <property type="project" value="TreeGrafter"/>
</dbReference>
<feature type="region of interest" description="Disordered" evidence="6">
    <location>
        <begin position="1096"/>
        <end position="1129"/>
    </location>
</feature>
<dbReference type="InterPro" id="IPR041470">
    <property type="entry name" value="GCP_N"/>
</dbReference>
<reference evidence="9 10" key="1">
    <citation type="journal article" date="2024" name="bioRxiv">
        <title>Comparative genomics of Cryptococcus and Kwoniella reveals pathogenesis evolution and contrasting karyotype dynamics via intercentromeric recombination or chromosome fusion.</title>
        <authorList>
            <person name="Coelho M.A."/>
            <person name="David-Palma M."/>
            <person name="Shea T."/>
            <person name="Bowers K."/>
            <person name="McGinley-Smith S."/>
            <person name="Mohammad A.W."/>
            <person name="Gnirke A."/>
            <person name="Yurkov A.M."/>
            <person name="Nowrousian M."/>
            <person name="Sun S."/>
            <person name="Cuomo C.A."/>
            <person name="Heitman J."/>
        </authorList>
    </citation>
    <scope>NUCLEOTIDE SEQUENCE [LARGE SCALE GENOMIC DNA]</scope>
    <source>
        <strain evidence="9 10">CBS 13917</strain>
    </source>
</reference>
<protein>
    <recommendedName>
        <fullName evidence="11">Spindle pole body component</fullName>
    </recommendedName>
</protein>
<gene>
    <name evidence="9" type="ORF">IAR55_001579</name>
</gene>
<accession>A0AAW0Z2J7</accession>
<proteinExistence type="inferred from homology"/>
<keyword evidence="5" id="KW-0206">Cytoskeleton</keyword>
<dbReference type="GO" id="GO:0007020">
    <property type="term" value="P:microtubule nucleation"/>
    <property type="evidence" value="ECO:0007669"/>
    <property type="project" value="InterPro"/>
</dbReference>